<name>A0ABQ5QKA5_9BACT</name>
<evidence type="ECO:0000256" key="1">
    <source>
        <dbReference type="SAM" id="SignalP"/>
    </source>
</evidence>
<dbReference type="RefSeq" id="WP_285577341.1">
    <property type="nucleotide sequence ID" value="NZ_BSDE01000008.1"/>
</dbReference>
<keyword evidence="3" id="KW-1185">Reference proteome</keyword>
<feature type="signal peptide" evidence="1">
    <location>
        <begin position="1"/>
        <end position="22"/>
    </location>
</feature>
<sequence length="536" mass="56711">MNRIPSTSLAALLLLLVPGCGGGSRNGAASDPAAPAQVFQVETLQATGDAANRINLVLLGDGYRAQDQAKLTRDARAWLAAFRDTAPYGNYAGYFNVKLVHVESQEDGADNGMHGLGVTRPTALGAAFQNANPAGQPPDYRLLVVDNARAQAVAFAHVPECTKALVIVNDANYGGSGGAVPVFSVNPDSGLIALHELGHSFGGLADEYASGDTSPLPENLEAYPNVTTRQSPDLIKWNLWIEAGTPLPTPVTWGDADCLGLFEGAYYHACGVFRPRHACRMRSLNDSFCDVCSEAIVRGVYGRVSPIDAATPASPVHLAAGAAQTFTLAHPTPNPGTLQVAWFVDGIAVEETGDRYDLPAMKPGVHEVRASLSDATPLVRQGREGLVQSHTWTVTVASPDEAVAAAPLAAKPAAQHLLLRIARDGAGFHVAERRIVDLPLPPEPLPNPAAWQVEVHGPEGQVLFSQAVEDPTLLRGEFQNAADPARIDGYRPGGERPTGFLLRMPLVEAQRLEIFSVHAGGRRVRLGGISNLNPAP</sequence>
<comment type="caution">
    <text evidence="2">The sequence shown here is derived from an EMBL/GenBank/DDBJ whole genome shotgun (WGS) entry which is preliminary data.</text>
</comment>
<evidence type="ECO:0000313" key="3">
    <source>
        <dbReference type="Proteomes" id="UP001165069"/>
    </source>
</evidence>
<dbReference type="Proteomes" id="UP001165069">
    <property type="component" value="Unassembled WGS sequence"/>
</dbReference>
<proteinExistence type="predicted"/>
<gene>
    <name evidence="2" type="ORF">GETHLI_32300</name>
</gene>
<keyword evidence="1" id="KW-0732">Signal</keyword>
<accession>A0ABQ5QKA5</accession>
<dbReference type="Gene3D" id="3.40.390.10">
    <property type="entry name" value="Collagenase (Catalytic Domain)"/>
    <property type="match status" value="1"/>
</dbReference>
<protein>
    <recommendedName>
        <fullName evidence="4">IgA Peptidase M64</fullName>
    </recommendedName>
</protein>
<dbReference type="InterPro" id="IPR019026">
    <property type="entry name" value="Peptidase_M64_IgA"/>
</dbReference>
<organism evidence="2 3">
    <name type="scientific">Geothrix limicola</name>
    <dbReference type="NCBI Taxonomy" id="2927978"/>
    <lineage>
        <taxon>Bacteria</taxon>
        <taxon>Pseudomonadati</taxon>
        <taxon>Acidobacteriota</taxon>
        <taxon>Holophagae</taxon>
        <taxon>Holophagales</taxon>
        <taxon>Holophagaceae</taxon>
        <taxon>Geothrix</taxon>
    </lineage>
</organism>
<dbReference type="Pfam" id="PF09471">
    <property type="entry name" value="Peptidase_M64"/>
    <property type="match status" value="2"/>
</dbReference>
<dbReference type="InterPro" id="IPR024079">
    <property type="entry name" value="MetalloPept_cat_dom_sf"/>
</dbReference>
<feature type="chain" id="PRO_5045913396" description="IgA Peptidase M64" evidence="1">
    <location>
        <begin position="23"/>
        <end position="536"/>
    </location>
</feature>
<dbReference type="EMBL" id="BSDE01000008">
    <property type="protein sequence ID" value="GLH74728.1"/>
    <property type="molecule type" value="Genomic_DNA"/>
</dbReference>
<reference evidence="2 3" key="1">
    <citation type="journal article" date="2023" name="Antonie Van Leeuwenhoek">
        <title>Mesoterricola silvestris gen. nov., sp. nov., Mesoterricola sediminis sp. nov., Geothrix oryzae sp. nov., Geothrix edaphica sp. nov., Geothrix rubra sp. nov., and Geothrix limicola sp. nov., six novel members of Acidobacteriota isolated from soils.</title>
        <authorList>
            <person name="Itoh H."/>
            <person name="Sugisawa Y."/>
            <person name="Mise K."/>
            <person name="Xu Z."/>
            <person name="Kuniyasu M."/>
            <person name="Ushijima N."/>
            <person name="Kawano K."/>
            <person name="Kobayashi E."/>
            <person name="Shiratori Y."/>
            <person name="Masuda Y."/>
            <person name="Senoo K."/>
        </authorList>
    </citation>
    <scope>NUCLEOTIDE SEQUENCE [LARGE SCALE GENOMIC DNA]</scope>
    <source>
        <strain evidence="2 3">Red804</strain>
    </source>
</reference>
<evidence type="ECO:0000313" key="2">
    <source>
        <dbReference type="EMBL" id="GLH74728.1"/>
    </source>
</evidence>
<evidence type="ECO:0008006" key="4">
    <source>
        <dbReference type="Google" id="ProtNLM"/>
    </source>
</evidence>